<keyword evidence="5 6" id="KW-0949">S-adenosyl-L-methionine</keyword>
<feature type="binding site" evidence="6">
    <location>
        <position position="158"/>
    </location>
    <ligand>
        <name>S-adenosyl-L-methionine</name>
        <dbReference type="ChEBI" id="CHEBI:59789"/>
    </ligand>
</feature>
<comment type="function">
    <text evidence="6">Specifically methylates the N7 position of a guanine in 16S rRNA.</text>
</comment>
<evidence type="ECO:0000256" key="3">
    <source>
        <dbReference type="ARBA" id="ARBA00022603"/>
    </source>
</evidence>
<dbReference type="Proteomes" id="UP000051992">
    <property type="component" value="Unassembled WGS sequence"/>
</dbReference>
<gene>
    <name evidence="6" type="primary">rsmG</name>
    <name evidence="7" type="ORF">IV50_GL000602</name>
</gene>
<dbReference type="GO" id="GO:0005829">
    <property type="term" value="C:cytosol"/>
    <property type="evidence" value="ECO:0007669"/>
    <property type="project" value="TreeGrafter"/>
</dbReference>
<proteinExistence type="inferred from homology"/>
<sequence length="247" mass="27851">MESVWRNEMNPEEFTAALRQNGVDLDDHQIEQFNKYYERLVAVNEHMNLTAITDQDEVYLKHFYDSLTLAFAYPKLQDQPLNMIDVGAGAGFPSLPLKIVFPQLKITIIDSLNKRINFLSELVQELGLEDVTIVHARAEEFGGKNSPEREMYDVATARALARLNVLGELTLPFVKEHGVLLAMKGSQAQDEVEQAKQAINTLGGKIQSEIDVTLPNGDPRTVIVIEKVRKTPKKYPRKPGDPVRKPL</sequence>
<reference evidence="7 8" key="1">
    <citation type="journal article" date="2015" name="Genome Announc.">
        <title>Expanding the biotechnology potential of lactobacilli through comparative genomics of 213 strains and associated genera.</title>
        <authorList>
            <person name="Sun Z."/>
            <person name="Harris H.M."/>
            <person name="McCann A."/>
            <person name="Guo C."/>
            <person name="Argimon S."/>
            <person name="Zhang W."/>
            <person name="Yang X."/>
            <person name="Jeffery I.B."/>
            <person name="Cooney J.C."/>
            <person name="Kagawa T.F."/>
            <person name="Liu W."/>
            <person name="Song Y."/>
            <person name="Salvetti E."/>
            <person name="Wrobel A."/>
            <person name="Rasinkangas P."/>
            <person name="Parkhill J."/>
            <person name="Rea M.C."/>
            <person name="O'Sullivan O."/>
            <person name="Ritari J."/>
            <person name="Douillard F.P."/>
            <person name="Paul Ross R."/>
            <person name="Yang R."/>
            <person name="Briner A.E."/>
            <person name="Felis G.E."/>
            <person name="de Vos W.M."/>
            <person name="Barrangou R."/>
            <person name="Klaenhammer T.R."/>
            <person name="Caufield P.W."/>
            <person name="Cui Y."/>
            <person name="Zhang H."/>
            <person name="O'Toole P.W."/>
        </authorList>
    </citation>
    <scope>NUCLEOTIDE SEQUENCE [LARGE SCALE GENOMIC DNA]</scope>
    <source>
        <strain evidence="7 8">DSM 20410</strain>
    </source>
</reference>
<dbReference type="PANTHER" id="PTHR31760:SF0">
    <property type="entry name" value="S-ADENOSYL-L-METHIONINE-DEPENDENT METHYLTRANSFERASES SUPERFAMILY PROTEIN"/>
    <property type="match status" value="1"/>
</dbReference>
<comment type="caution">
    <text evidence="7">The sequence shown here is derived from an EMBL/GenBank/DDBJ whole genome shotgun (WGS) entry which is preliminary data.</text>
</comment>
<dbReference type="SUPFAM" id="SSF53335">
    <property type="entry name" value="S-adenosyl-L-methionine-dependent methyltransferases"/>
    <property type="match status" value="1"/>
</dbReference>
<dbReference type="InterPro" id="IPR029063">
    <property type="entry name" value="SAM-dependent_MTases_sf"/>
</dbReference>
<dbReference type="InterPro" id="IPR003682">
    <property type="entry name" value="rRNA_ssu_MeTfrase_G"/>
</dbReference>
<dbReference type="Pfam" id="PF02527">
    <property type="entry name" value="GidB"/>
    <property type="match status" value="1"/>
</dbReference>
<dbReference type="GO" id="GO:0070043">
    <property type="term" value="F:rRNA (guanine-N7-)-methyltransferase activity"/>
    <property type="evidence" value="ECO:0007669"/>
    <property type="project" value="UniProtKB-UniRule"/>
</dbReference>
<comment type="similarity">
    <text evidence="6">Belongs to the methyltransferase superfamily. RNA methyltransferase RsmG family.</text>
</comment>
<comment type="subcellular location">
    <subcellularLocation>
        <location evidence="6">Cytoplasm</location>
    </subcellularLocation>
</comment>
<dbReference type="PATRIC" id="fig|1629.5.peg.606"/>
<feature type="binding site" evidence="6">
    <location>
        <position position="87"/>
    </location>
    <ligand>
        <name>S-adenosyl-L-methionine</name>
        <dbReference type="ChEBI" id="CHEBI:59789"/>
    </ligand>
</feature>
<dbReference type="PANTHER" id="PTHR31760">
    <property type="entry name" value="S-ADENOSYL-L-METHIONINE-DEPENDENT METHYLTRANSFERASES SUPERFAMILY PROTEIN"/>
    <property type="match status" value="1"/>
</dbReference>
<evidence type="ECO:0000256" key="6">
    <source>
        <dbReference type="HAMAP-Rule" id="MF_00074"/>
    </source>
</evidence>
<feature type="binding site" evidence="6">
    <location>
        <begin position="138"/>
        <end position="139"/>
    </location>
    <ligand>
        <name>S-adenosyl-L-methionine</name>
        <dbReference type="ChEBI" id="CHEBI:59789"/>
    </ligand>
</feature>
<organism evidence="7 8">
    <name type="scientific">Weissella viridescens</name>
    <name type="common">Lactobacillus viridescens</name>
    <dbReference type="NCBI Taxonomy" id="1629"/>
    <lineage>
        <taxon>Bacteria</taxon>
        <taxon>Bacillati</taxon>
        <taxon>Bacillota</taxon>
        <taxon>Bacilli</taxon>
        <taxon>Lactobacillales</taxon>
        <taxon>Lactobacillaceae</taxon>
        <taxon>Weissella</taxon>
    </lineage>
</organism>
<dbReference type="EMBL" id="JQBM01000002">
    <property type="protein sequence ID" value="KRN46333.1"/>
    <property type="molecule type" value="Genomic_DNA"/>
</dbReference>
<keyword evidence="1 6" id="KW-0963">Cytoplasm</keyword>
<evidence type="ECO:0000256" key="2">
    <source>
        <dbReference type="ARBA" id="ARBA00022552"/>
    </source>
</evidence>
<keyword evidence="4 6" id="KW-0808">Transferase</keyword>
<comment type="caution">
    <text evidence="6">Lacks conserved residue(s) required for the propagation of feature annotation.</text>
</comment>
<evidence type="ECO:0000256" key="1">
    <source>
        <dbReference type="ARBA" id="ARBA00022490"/>
    </source>
</evidence>
<evidence type="ECO:0000313" key="8">
    <source>
        <dbReference type="Proteomes" id="UP000051992"/>
    </source>
</evidence>
<dbReference type="HAMAP" id="MF_00074">
    <property type="entry name" value="16SrRNA_methyltr_G"/>
    <property type="match status" value="1"/>
</dbReference>
<keyword evidence="2 6" id="KW-0698">rRNA processing</keyword>
<dbReference type="NCBIfam" id="TIGR00138">
    <property type="entry name" value="rsmG_gidB"/>
    <property type="match status" value="1"/>
</dbReference>
<evidence type="ECO:0000313" key="7">
    <source>
        <dbReference type="EMBL" id="KRN46333.1"/>
    </source>
</evidence>
<name>A0A0R2H9Z6_WEIVI</name>
<dbReference type="Gene3D" id="3.40.50.150">
    <property type="entry name" value="Vaccinia Virus protein VP39"/>
    <property type="match status" value="1"/>
</dbReference>
<keyword evidence="3 6" id="KW-0489">Methyltransferase</keyword>
<dbReference type="EC" id="2.1.1.-" evidence="6"/>
<dbReference type="CDD" id="cd02440">
    <property type="entry name" value="AdoMet_MTases"/>
    <property type="match status" value="1"/>
</dbReference>
<dbReference type="FunFam" id="3.40.50.150:FF:000041">
    <property type="entry name" value="Ribosomal RNA small subunit methyltransferase G"/>
    <property type="match status" value="1"/>
</dbReference>
<protein>
    <recommendedName>
        <fullName evidence="6">Ribosomal RNA small subunit methyltransferase G</fullName>
        <ecNumber evidence="6">2.1.1.-</ecNumber>
    </recommendedName>
    <alternativeName>
        <fullName evidence="6">16S rRNA 7-methylguanosine methyltransferase</fullName>
        <shortName evidence="6">16S rRNA m7G methyltransferase</shortName>
    </alternativeName>
</protein>
<keyword evidence="8" id="KW-1185">Reference proteome</keyword>
<feature type="binding site" evidence="6">
    <location>
        <position position="92"/>
    </location>
    <ligand>
        <name>S-adenosyl-L-methionine</name>
        <dbReference type="ChEBI" id="CHEBI:59789"/>
    </ligand>
</feature>
<accession>A0A0R2H9Z6</accession>
<evidence type="ECO:0000256" key="4">
    <source>
        <dbReference type="ARBA" id="ARBA00022679"/>
    </source>
</evidence>
<evidence type="ECO:0000256" key="5">
    <source>
        <dbReference type="ARBA" id="ARBA00022691"/>
    </source>
</evidence>
<dbReference type="AlphaFoldDB" id="A0A0R2H9Z6"/>